<dbReference type="InterPro" id="IPR012318">
    <property type="entry name" value="HTH_CRP"/>
</dbReference>
<keyword evidence="1" id="KW-0805">Transcription regulation</keyword>
<evidence type="ECO:0000256" key="1">
    <source>
        <dbReference type="ARBA" id="ARBA00023015"/>
    </source>
</evidence>
<dbReference type="PROSITE" id="PS50042">
    <property type="entry name" value="CNMP_BINDING_3"/>
    <property type="match status" value="1"/>
</dbReference>
<dbReference type="Pfam" id="PF13545">
    <property type="entry name" value="HTH_Crp_2"/>
    <property type="match status" value="1"/>
</dbReference>
<dbReference type="GO" id="GO:0005829">
    <property type="term" value="C:cytosol"/>
    <property type="evidence" value="ECO:0007669"/>
    <property type="project" value="TreeGrafter"/>
</dbReference>
<dbReference type="InterPro" id="IPR014710">
    <property type="entry name" value="RmlC-like_jellyroll"/>
</dbReference>
<dbReference type="Gene3D" id="2.60.120.10">
    <property type="entry name" value="Jelly Rolls"/>
    <property type="match status" value="1"/>
</dbReference>
<dbReference type="KEGG" id="sti:Sthe_3401"/>
<accession>D1CAF8</accession>
<dbReference type="CDD" id="cd00038">
    <property type="entry name" value="CAP_ED"/>
    <property type="match status" value="1"/>
</dbReference>
<keyword evidence="2" id="KW-0238">DNA-binding</keyword>
<dbReference type="STRING" id="479434.Sthe_3401"/>
<name>D1CAF8_SPHTD</name>
<dbReference type="Proteomes" id="UP000002027">
    <property type="component" value="Chromosome 2"/>
</dbReference>
<dbReference type="SMART" id="SM00419">
    <property type="entry name" value="HTH_CRP"/>
    <property type="match status" value="1"/>
</dbReference>
<dbReference type="Gene3D" id="1.10.10.10">
    <property type="entry name" value="Winged helix-like DNA-binding domain superfamily/Winged helix DNA-binding domain"/>
    <property type="match status" value="1"/>
</dbReference>
<dbReference type="PANTHER" id="PTHR24567">
    <property type="entry name" value="CRP FAMILY TRANSCRIPTIONAL REGULATORY PROTEIN"/>
    <property type="match status" value="1"/>
</dbReference>
<sequence length="252" mass="27746">MADRRRTPLDLEEIEPQLCTLDLQRQILRQTPFFAGLPPAEIDRISLHFSERGYQPGETVYLAGEPATRLYVVAVGKVKLVRPTPAGQNVLLDILTPGDFFGSLATLGDREYPNTAEAQTACCLLSVDADQFAEILRAYPTVALATLEIVAERLRDAHEVIEHLSAHPVEARLAATLLKLADRLGEESEHGLLIQMPLSRQDLAEMTGTTTETASRVLSEFRRAGLIRSGRRWVAITDPAGLAKFAEAHAVR</sequence>
<reference evidence="7" key="1">
    <citation type="submission" date="2009-11" db="EMBL/GenBank/DDBJ databases">
        <title>The complete chromosome 2 of Sphaerobacter thermophilus DSM 20745.</title>
        <authorList>
            <person name="Lucas S."/>
            <person name="Copeland A."/>
            <person name="Lapidus A."/>
            <person name="Glavina del Rio T."/>
            <person name="Dalin E."/>
            <person name="Tice H."/>
            <person name="Bruce D."/>
            <person name="Goodwin L."/>
            <person name="Pitluck S."/>
            <person name="Kyrpides N."/>
            <person name="Mavromatis K."/>
            <person name="Ivanova N."/>
            <person name="Mikhailova N."/>
            <person name="LaButti K.M."/>
            <person name="Clum A."/>
            <person name="Sun H.I."/>
            <person name="Brettin T."/>
            <person name="Detter J.C."/>
            <person name="Han C."/>
            <person name="Larimer F."/>
            <person name="Land M."/>
            <person name="Hauser L."/>
            <person name="Markowitz V."/>
            <person name="Cheng J.F."/>
            <person name="Hugenholtz P."/>
            <person name="Woyke T."/>
            <person name="Wu D."/>
            <person name="Steenblock K."/>
            <person name="Schneider S."/>
            <person name="Pukall R."/>
            <person name="Goeker M."/>
            <person name="Klenk H.P."/>
            <person name="Eisen J.A."/>
        </authorList>
    </citation>
    <scope>NUCLEOTIDE SEQUENCE [LARGE SCALE GENOMIC DNA]</scope>
    <source>
        <strain evidence="7">ATCC 49802 / DSM 20745 / S 6022</strain>
    </source>
</reference>
<dbReference type="FunCoup" id="D1CAF8">
    <property type="interactions" value="246"/>
</dbReference>
<evidence type="ECO:0000313" key="6">
    <source>
        <dbReference type="EMBL" id="ACZ40801.1"/>
    </source>
</evidence>
<gene>
    <name evidence="6" type="ordered locus">Sthe_3401</name>
</gene>
<dbReference type="SUPFAM" id="SSF46785">
    <property type="entry name" value="Winged helix' DNA-binding domain"/>
    <property type="match status" value="1"/>
</dbReference>
<organism evidence="6 7">
    <name type="scientific">Sphaerobacter thermophilus (strain ATCC 49802 / DSM 20745 / KCCM 41009 / NCIMB 13125 / S 6022)</name>
    <dbReference type="NCBI Taxonomy" id="479434"/>
    <lineage>
        <taxon>Bacteria</taxon>
        <taxon>Pseudomonadati</taxon>
        <taxon>Thermomicrobiota</taxon>
        <taxon>Thermomicrobia</taxon>
        <taxon>Sphaerobacterales</taxon>
        <taxon>Sphaerobacterineae</taxon>
        <taxon>Sphaerobacteraceae</taxon>
        <taxon>Sphaerobacter</taxon>
    </lineage>
</organism>
<evidence type="ECO:0000256" key="2">
    <source>
        <dbReference type="ARBA" id="ARBA00023125"/>
    </source>
</evidence>
<proteinExistence type="predicted"/>
<evidence type="ECO:0000259" key="4">
    <source>
        <dbReference type="PROSITE" id="PS50042"/>
    </source>
</evidence>
<dbReference type="SMART" id="SM00100">
    <property type="entry name" value="cNMP"/>
    <property type="match status" value="1"/>
</dbReference>
<feature type="domain" description="Cyclic nucleotide-binding" evidence="4">
    <location>
        <begin position="33"/>
        <end position="136"/>
    </location>
</feature>
<dbReference type="InterPro" id="IPR036390">
    <property type="entry name" value="WH_DNA-bd_sf"/>
</dbReference>
<evidence type="ECO:0000256" key="3">
    <source>
        <dbReference type="ARBA" id="ARBA00023163"/>
    </source>
</evidence>
<dbReference type="PROSITE" id="PS51063">
    <property type="entry name" value="HTH_CRP_2"/>
    <property type="match status" value="1"/>
</dbReference>
<dbReference type="InterPro" id="IPR050397">
    <property type="entry name" value="Env_Response_Regulators"/>
</dbReference>
<dbReference type="AlphaFoldDB" id="D1CAF8"/>
<dbReference type="CDD" id="cd00092">
    <property type="entry name" value="HTH_CRP"/>
    <property type="match status" value="1"/>
</dbReference>
<dbReference type="GO" id="GO:0003677">
    <property type="term" value="F:DNA binding"/>
    <property type="evidence" value="ECO:0007669"/>
    <property type="project" value="UniProtKB-KW"/>
</dbReference>
<dbReference type="InParanoid" id="D1CAF8"/>
<protein>
    <submittedName>
        <fullName evidence="6">Transcriptional regulator, Crp/Fnr family</fullName>
    </submittedName>
</protein>
<feature type="domain" description="HTH crp-type" evidence="5">
    <location>
        <begin position="167"/>
        <end position="240"/>
    </location>
</feature>
<dbReference type="PRINTS" id="PR00034">
    <property type="entry name" value="HTHCRP"/>
</dbReference>
<dbReference type="HOGENOM" id="CLU_075053_3_1_0"/>
<dbReference type="Pfam" id="PF00027">
    <property type="entry name" value="cNMP_binding"/>
    <property type="match status" value="1"/>
</dbReference>
<evidence type="ECO:0000313" key="7">
    <source>
        <dbReference type="Proteomes" id="UP000002027"/>
    </source>
</evidence>
<dbReference type="eggNOG" id="COG0664">
    <property type="taxonomic scope" value="Bacteria"/>
</dbReference>
<dbReference type="GO" id="GO:0003700">
    <property type="term" value="F:DNA-binding transcription factor activity"/>
    <property type="evidence" value="ECO:0007669"/>
    <property type="project" value="TreeGrafter"/>
</dbReference>
<keyword evidence="3" id="KW-0804">Transcription</keyword>
<dbReference type="SUPFAM" id="SSF51206">
    <property type="entry name" value="cAMP-binding domain-like"/>
    <property type="match status" value="1"/>
</dbReference>
<dbReference type="InterPro" id="IPR018490">
    <property type="entry name" value="cNMP-bd_dom_sf"/>
</dbReference>
<keyword evidence="7" id="KW-1185">Reference proteome</keyword>
<dbReference type="PANTHER" id="PTHR24567:SF28">
    <property type="entry name" value="LISTERIOLYSIN REGULATORY PROTEIN"/>
    <property type="match status" value="1"/>
</dbReference>
<dbReference type="RefSeq" id="WP_012873836.1">
    <property type="nucleotide sequence ID" value="NC_013524.1"/>
</dbReference>
<dbReference type="InterPro" id="IPR036388">
    <property type="entry name" value="WH-like_DNA-bd_sf"/>
</dbReference>
<dbReference type="EMBL" id="CP001824">
    <property type="protein sequence ID" value="ACZ40801.1"/>
    <property type="molecule type" value="Genomic_DNA"/>
</dbReference>
<reference evidence="6 7" key="2">
    <citation type="journal article" date="2010" name="Stand. Genomic Sci.">
        <title>Complete genome sequence of Desulfohalobium retbaense type strain (HR(100)).</title>
        <authorList>
            <person name="Spring S."/>
            <person name="Nolan M."/>
            <person name="Lapidus A."/>
            <person name="Glavina Del Rio T."/>
            <person name="Copeland A."/>
            <person name="Tice H."/>
            <person name="Cheng J.F."/>
            <person name="Lucas S."/>
            <person name="Land M."/>
            <person name="Chen F."/>
            <person name="Bruce D."/>
            <person name="Goodwin L."/>
            <person name="Pitluck S."/>
            <person name="Ivanova N."/>
            <person name="Mavromatis K."/>
            <person name="Mikhailova N."/>
            <person name="Pati A."/>
            <person name="Chen A."/>
            <person name="Palaniappan K."/>
            <person name="Hauser L."/>
            <person name="Chang Y.J."/>
            <person name="Jeffries C.D."/>
            <person name="Munk C."/>
            <person name="Kiss H."/>
            <person name="Chain P."/>
            <person name="Han C."/>
            <person name="Brettin T."/>
            <person name="Detter J.C."/>
            <person name="Schuler E."/>
            <person name="Goker M."/>
            <person name="Rohde M."/>
            <person name="Bristow J."/>
            <person name="Eisen J.A."/>
            <person name="Markowitz V."/>
            <person name="Hugenholtz P."/>
            <person name="Kyrpides N.C."/>
            <person name="Klenk H.P."/>
        </authorList>
    </citation>
    <scope>NUCLEOTIDE SEQUENCE [LARGE SCALE GENOMIC DNA]</scope>
    <source>
        <strain evidence="7">ATCC 49802 / DSM 20745 / S 6022</strain>
    </source>
</reference>
<dbReference type="InterPro" id="IPR000595">
    <property type="entry name" value="cNMP-bd_dom"/>
</dbReference>
<evidence type="ECO:0000259" key="5">
    <source>
        <dbReference type="PROSITE" id="PS51063"/>
    </source>
</evidence>